<evidence type="ECO:0000313" key="2">
    <source>
        <dbReference type="Proteomes" id="UP000186919"/>
    </source>
</evidence>
<proteinExistence type="predicted"/>
<accession>A0A179VGI7</accession>
<gene>
    <name evidence="1" type="ORF">AWB85_21730</name>
</gene>
<dbReference type="Proteomes" id="UP000186919">
    <property type="component" value="Unassembled WGS sequence"/>
</dbReference>
<sequence>MTANPQATTRNPVATAELGVWITVLRENHLNLTHEQFAEAGGPDIDTQRLIEHGTDKQIDPETVRKYQHAFLTRLDDPYRSLFDALLIGCQYEDNPAAVARLKMERIEADQPNFVVGIDVTNPTFREPIYGDAIHLDALATHLPDAFRANFAYVLPEIVRHHRCLVLVRGPKAEHPALLTLRDAEWRDAKPNGDFFYVGTAPQENTYLYPLDPIANIRNLDRALKRSNALGATRDEATPLAWAIIIANSRAQASSTPAIEAWSDLAAEGPHAFTVSDRTVAMPDDGTEPPRPRPPLQSQIPDAETIWRTSKDILTPWRDDHTLATFFITVTDMTSRENIIAQRQQTPTPTPELTESVWAFNDDHYRGNLVDVLTDQHITTATISATSLTLNPPPIGASTTHALPTGIRGRAVVRSEGTQLWRVARISEY</sequence>
<name>A0A179VGI7_9MYCO</name>
<comment type="caution">
    <text evidence="1">The sequence shown here is derived from an EMBL/GenBank/DDBJ whole genome shotgun (WGS) entry which is preliminary data.</text>
</comment>
<reference evidence="1 2" key="1">
    <citation type="submission" date="2016-01" db="EMBL/GenBank/DDBJ databases">
        <title>Mycobacterium immunogenum strain CD11_6 genome sequencing and assembly.</title>
        <authorList>
            <person name="Kaur G."/>
            <person name="Nair G.R."/>
            <person name="Mayilraj S."/>
        </authorList>
    </citation>
    <scope>NUCLEOTIDE SEQUENCE [LARGE SCALE GENOMIC DNA]</scope>
    <source>
        <strain evidence="1 2">CD11-6</strain>
    </source>
</reference>
<dbReference type="RefSeq" id="WP_064628938.1">
    <property type="nucleotide sequence ID" value="NZ_LQYE01000007.1"/>
</dbReference>
<organism evidence="1 2">
    <name type="scientific">Mycobacteroides immunogenum</name>
    <dbReference type="NCBI Taxonomy" id="83262"/>
    <lineage>
        <taxon>Bacteria</taxon>
        <taxon>Bacillati</taxon>
        <taxon>Actinomycetota</taxon>
        <taxon>Actinomycetes</taxon>
        <taxon>Mycobacteriales</taxon>
        <taxon>Mycobacteriaceae</taxon>
        <taxon>Mycobacteroides</taxon>
    </lineage>
</organism>
<evidence type="ECO:0000313" key="1">
    <source>
        <dbReference type="EMBL" id="OAT69386.1"/>
    </source>
</evidence>
<dbReference type="AlphaFoldDB" id="A0A179VGI7"/>
<protein>
    <submittedName>
        <fullName evidence="1">Uncharacterized protein</fullName>
    </submittedName>
</protein>
<dbReference type="EMBL" id="LQYE01000007">
    <property type="protein sequence ID" value="OAT69386.1"/>
    <property type="molecule type" value="Genomic_DNA"/>
</dbReference>